<evidence type="ECO:0000313" key="3">
    <source>
        <dbReference type="Proteomes" id="UP000198956"/>
    </source>
</evidence>
<name>A0A1G7YUS9_ANETH</name>
<accession>A0A1G7YUS9</accession>
<sequence length="51" mass="5764">MKDCVICGKETEDICICQVCMDVQEFGYPSFPAYALVEKEETEEKVLELVG</sequence>
<organism evidence="2 3">
    <name type="scientific">Aneurinibacillus thermoaerophilus</name>
    <dbReference type="NCBI Taxonomy" id="143495"/>
    <lineage>
        <taxon>Bacteria</taxon>
        <taxon>Bacillati</taxon>
        <taxon>Bacillota</taxon>
        <taxon>Bacilli</taxon>
        <taxon>Bacillales</taxon>
        <taxon>Paenibacillaceae</taxon>
        <taxon>Aneurinibacillus group</taxon>
        <taxon>Aneurinibacillus</taxon>
    </lineage>
</organism>
<dbReference type="Proteomes" id="UP000826616">
    <property type="component" value="Chromosome"/>
</dbReference>
<proteinExistence type="predicted"/>
<evidence type="ECO:0000313" key="1">
    <source>
        <dbReference type="EMBL" id="QYY44254.1"/>
    </source>
</evidence>
<dbReference type="GeneID" id="97141464"/>
<dbReference type="EMBL" id="CP080764">
    <property type="protein sequence ID" value="QYY44254.1"/>
    <property type="molecule type" value="Genomic_DNA"/>
</dbReference>
<dbReference type="EMBL" id="FNDE01000008">
    <property type="protein sequence ID" value="SDH00147.1"/>
    <property type="molecule type" value="Genomic_DNA"/>
</dbReference>
<protein>
    <submittedName>
        <fullName evidence="2">Uncharacterized protein</fullName>
    </submittedName>
</protein>
<reference evidence="1 4" key="2">
    <citation type="submission" date="2021-08" db="EMBL/GenBank/DDBJ databases">
        <title>Complete genome sequence of the strain Aneurinibacillus thermoaerophilus CCM 8960.</title>
        <authorList>
            <person name="Musilova J."/>
            <person name="Kourilova X."/>
            <person name="Pernicova I."/>
            <person name="Bezdicek M."/>
            <person name="Lengerova M."/>
            <person name="Obruca S."/>
            <person name="Sedlar K."/>
        </authorList>
    </citation>
    <scope>NUCLEOTIDE SEQUENCE [LARGE SCALE GENOMIC DNA]</scope>
    <source>
        <strain evidence="1 4">CCM 8960</strain>
    </source>
</reference>
<dbReference type="AlphaFoldDB" id="A0A1G7YUS9"/>
<dbReference type="RefSeq" id="WP_156424046.1">
    <property type="nucleotide sequence ID" value="NZ_CP080764.1"/>
</dbReference>
<keyword evidence="4" id="KW-1185">Reference proteome</keyword>
<evidence type="ECO:0000313" key="2">
    <source>
        <dbReference type="EMBL" id="SDH00147.1"/>
    </source>
</evidence>
<reference evidence="2 3" key="1">
    <citation type="submission" date="2016-10" db="EMBL/GenBank/DDBJ databases">
        <authorList>
            <person name="de Groot N.N."/>
        </authorList>
    </citation>
    <scope>NUCLEOTIDE SEQUENCE [LARGE SCALE GENOMIC DNA]</scope>
    <source>
        <strain evidence="2 3">L 420-91</strain>
    </source>
</reference>
<gene>
    <name evidence="1" type="ORF">K3F53_08790</name>
    <name evidence="2" type="ORF">SAMN04489735_10084</name>
</gene>
<dbReference type="Proteomes" id="UP000198956">
    <property type="component" value="Unassembled WGS sequence"/>
</dbReference>
<evidence type="ECO:0000313" key="4">
    <source>
        <dbReference type="Proteomes" id="UP000826616"/>
    </source>
</evidence>